<reference evidence="2" key="1">
    <citation type="journal article" date="2021" name="Front. Plant Sci.">
        <title>Chromosome-Scale Genome Assembly for Chinese Sour Jujube and Insights Into Its Genome Evolution and Domestication Signature.</title>
        <authorList>
            <person name="Shen L.-Y."/>
            <person name="Luo H."/>
            <person name="Wang X.-L."/>
            <person name="Wang X.-M."/>
            <person name="Qiu X.-J."/>
            <person name="Liu H."/>
            <person name="Zhou S.-S."/>
            <person name="Jia K.-H."/>
            <person name="Nie S."/>
            <person name="Bao Y.-T."/>
            <person name="Zhang R.-G."/>
            <person name="Yun Q.-Z."/>
            <person name="Chai Y.-H."/>
            <person name="Lu J.-Y."/>
            <person name="Li Y."/>
            <person name="Zhao S.-W."/>
            <person name="Mao J.-F."/>
            <person name="Jia S.-G."/>
            <person name="Mao Y.-M."/>
        </authorList>
    </citation>
    <scope>NUCLEOTIDE SEQUENCE</scope>
    <source>
        <strain evidence="2">AT0</strain>
        <tissue evidence="2">Leaf</tissue>
    </source>
</reference>
<accession>A0A978UCY4</accession>
<protein>
    <submittedName>
        <fullName evidence="2">Uncharacterized protein</fullName>
    </submittedName>
</protein>
<sequence length="83" mass="9232">MWIFIFMSKGAEAAGISRFANKLGQKFVKLARFYLGMLSNKIKRALMVETAREALKASSDGQRVGKPFDSKRLSPGGPNPFHQ</sequence>
<dbReference type="AlphaFoldDB" id="A0A978UCY4"/>
<gene>
    <name evidence="2" type="ORF">FEM48_Zijuj12G0111000</name>
</gene>
<dbReference type="Proteomes" id="UP000813462">
    <property type="component" value="Unassembled WGS sequence"/>
</dbReference>
<organism evidence="2 3">
    <name type="scientific">Ziziphus jujuba var. spinosa</name>
    <dbReference type="NCBI Taxonomy" id="714518"/>
    <lineage>
        <taxon>Eukaryota</taxon>
        <taxon>Viridiplantae</taxon>
        <taxon>Streptophyta</taxon>
        <taxon>Embryophyta</taxon>
        <taxon>Tracheophyta</taxon>
        <taxon>Spermatophyta</taxon>
        <taxon>Magnoliopsida</taxon>
        <taxon>eudicotyledons</taxon>
        <taxon>Gunneridae</taxon>
        <taxon>Pentapetalae</taxon>
        <taxon>rosids</taxon>
        <taxon>fabids</taxon>
        <taxon>Rosales</taxon>
        <taxon>Rhamnaceae</taxon>
        <taxon>Paliureae</taxon>
        <taxon>Ziziphus</taxon>
    </lineage>
</organism>
<dbReference type="EMBL" id="JAEACU010000012">
    <property type="protein sequence ID" value="KAH7512627.1"/>
    <property type="molecule type" value="Genomic_DNA"/>
</dbReference>
<comment type="caution">
    <text evidence="2">The sequence shown here is derived from an EMBL/GenBank/DDBJ whole genome shotgun (WGS) entry which is preliminary data.</text>
</comment>
<feature type="region of interest" description="Disordered" evidence="1">
    <location>
        <begin position="55"/>
        <end position="83"/>
    </location>
</feature>
<name>A0A978UCY4_ZIZJJ</name>
<evidence type="ECO:0000313" key="3">
    <source>
        <dbReference type="Proteomes" id="UP000813462"/>
    </source>
</evidence>
<proteinExistence type="predicted"/>
<evidence type="ECO:0000256" key="1">
    <source>
        <dbReference type="SAM" id="MobiDB-lite"/>
    </source>
</evidence>
<evidence type="ECO:0000313" key="2">
    <source>
        <dbReference type="EMBL" id="KAH7512627.1"/>
    </source>
</evidence>